<dbReference type="SUPFAM" id="SSF54637">
    <property type="entry name" value="Thioesterase/thiol ester dehydrase-isomerase"/>
    <property type="match status" value="1"/>
</dbReference>
<keyword evidence="3" id="KW-1185">Reference proteome</keyword>
<dbReference type="Proteomes" id="UP000243799">
    <property type="component" value="Unassembled WGS sequence"/>
</dbReference>
<sequence>MPVDPGVIGTETPTVTMLVERGRLRLFAKATGQTDPIYHDVEAALAAGHPDIPVPPTFLCALQNERPDPFDWLDAIGVDLRDVLHGEQSFTFHSMAYAGDVLTARGRIEDVYSKKGGALQFIARGTTVHDDSGRRVAELNDLVVVRAREDGE</sequence>
<protein>
    <submittedName>
        <fullName evidence="2">Acyl dehydratase</fullName>
    </submittedName>
</protein>
<dbReference type="STRING" id="490629.SAMN05216266_1388"/>
<name>A0A1I1CMB1_9PSEU</name>
<reference evidence="3" key="1">
    <citation type="submission" date="2016-10" db="EMBL/GenBank/DDBJ databases">
        <authorList>
            <person name="Varghese N."/>
            <person name="Submissions S."/>
        </authorList>
    </citation>
    <scope>NUCLEOTIDE SEQUENCE [LARGE SCALE GENOMIC DNA]</scope>
    <source>
        <strain evidence="3">CGMCC 4.3568</strain>
    </source>
</reference>
<dbReference type="Pfam" id="PF13452">
    <property type="entry name" value="FAS1_DH_region"/>
    <property type="match status" value="1"/>
</dbReference>
<dbReference type="Gene3D" id="3.10.129.10">
    <property type="entry name" value="Hotdog Thioesterase"/>
    <property type="match status" value="1"/>
</dbReference>
<dbReference type="AlphaFoldDB" id="A0A1I1CMB1"/>
<dbReference type="CDD" id="cd03441">
    <property type="entry name" value="R_hydratase_like"/>
    <property type="match status" value="1"/>
</dbReference>
<evidence type="ECO:0000313" key="2">
    <source>
        <dbReference type="EMBL" id="SFB63849.1"/>
    </source>
</evidence>
<feature type="domain" description="FAS1-like dehydratase" evidence="1">
    <location>
        <begin position="7"/>
        <end position="138"/>
    </location>
</feature>
<organism evidence="2 3">
    <name type="scientific">Amycolatopsis marina</name>
    <dbReference type="NCBI Taxonomy" id="490629"/>
    <lineage>
        <taxon>Bacteria</taxon>
        <taxon>Bacillati</taxon>
        <taxon>Actinomycetota</taxon>
        <taxon>Actinomycetes</taxon>
        <taxon>Pseudonocardiales</taxon>
        <taxon>Pseudonocardiaceae</taxon>
        <taxon>Amycolatopsis</taxon>
    </lineage>
</organism>
<dbReference type="RefSeq" id="WP_091679677.1">
    <property type="nucleotide sequence ID" value="NZ_FOKG01000038.1"/>
</dbReference>
<dbReference type="InterPro" id="IPR029069">
    <property type="entry name" value="HotDog_dom_sf"/>
</dbReference>
<proteinExistence type="predicted"/>
<dbReference type="EMBL" id="FOKG01000038">
    <property type="protein sequence ID" value="SFB63849.1"/>
    <property type="molecule type" value="Genomic_DNA"/>
</dbReference>
<evidence type="ECO:0000313" key="3">
    <source>
        <dbReference type="Proteomes" id="UP000243799"/>
    </source>
</evidence>
<dbReference type="InterPro" id="IPR039569">
    <property type="entry name" value="FAS1-like_DH_region"/>
</dbReference>
<dbReference type="InterPro" id="IPR016709">
    <property type="entry name" value="HadA-like"/>
</dbReference>
<evidence type="ECO:0000259" key="1">
    <source>
        <dbReference type="Pfam" id="PF13452"/>
    </source>
</evidence>
<dbReference type="PIRSF" id="PIRSF018072">
    <property type="entry name" value="UCP018072"/>
    <property type="match status" value="1"/>
</dbReference>
<gene>
    <name evidence="2" type="ORF">SAMN05216266_1388</name>
</gene>
<accession>A0A1I1CMB1</accession>
<dbReference type="OrthoDB" id="5415111at2"/>